<evidence type="ECO:0000313" key="3">
    <source>
        <dbReference type="Proteomes" id="UP000002281"/>
    </source>
</evidence>
<dbReference type="Proteomes" id="UP000002281">
    <property type="component" value="Chromosome 18"/>
</dbReference>
<organism evidence="2 3">
    <name type="scientific">Equus caballus</name>
    <name type="common">Horse</name>
    <dbReference type="NCBI Taxonomy" id="9796"/>
    <lineage>
        <taxon>Eukaryota</taxon>
        <taxon>Metazoa</taxon>
        <taxon>Chordata</taxon>
        <taxon>Craniata</taxon>
        <taxon>Vertebrata</taxon>
        <taxon>Euteleostomi</taxon>
        <taxon>Mammalia</taxon>
        <taxon>Eutheria</taxon>
        <taxon>Laurasiatheria</taxon>
        <taxon>Perissodactyla</taxon>
        <taxon>Equidae</taxon>
        <taxon>Equus</taxon>
    </lineage>
</organism>
<dbReference type="InterPro" id="IPR001875">
    <property type="entry name" value="DED_dom"/>
</dbReference>
<feature type="domain" description="DED" evidence="1">
    <location>
        <begin position="28"/>
        <end position="100"/>
    </location>
</feature>
<name>A0A9L0SA82_HORSE</name>
<sequence length="244" mass="27714">MKSVASRPSVDGTGFFLLPFLGETLFRMSAEVIHQVEEALDEDEKEMLLFLCRDVAADVAPLNVRDLLDILRERGNLSSGGLAELLYRVRRFDLLKRILKMDKTAVEAHLRRHPRLVSDYRVLMTEIGEDLDKSDVSSLIFLMRDYMGRSKIAKDKVSFLFLGSCSQEPVRSWWMLSTGCRDGSGQLGQEANAGVKVESEKRMGFFIVTLMGRELVYELRGNRVMSSDVALNVSFILVFYLLFV</sequence>
<dbReference type="InterPro" id="IPR011029">
    <property type="entry name" value="DEATH-like_dom_sf"/>
</dbReference>
<feature type="domain" description="DED" evidence="1">
    <location>
        <begin position="119"/>
        <end position="156"/>
    </location>
</feature>
<dbReference type="Pfam" id="PF01335">
    <property type="entry name" value="DED"/>
    <property type="match status" value="1"/>
</dbReference>
<dbReference type="PROSITE" id="PS50168">
    <property type="entry name" value="DED"/>
    <property type="match status" value="2"/>
</dbReference>
<reference evidence="2" key="2">
    <citation type="submission" date="2025-08" db="UniProtKB">
        <authorList>
            <consortium name="Ensembl"/>
        </authorList>
    </citation>
    <scope>IDENTIFICATION</scope>
    <source>
        <strain evidence="2">Thoroughbred</strain>
    </source>
</reference>
<gene>
    <name evidence="2" type="primary">CFLAR</name>
</gene>
<reference evidence="2" key="3">
    <citation type="submission" date="2025-09" db="UniProtKB">
        <authorList>
            <consortium name="Ensembl"/>
        </authorList>
    </citation>
    <scope>IDENTIFICATION</scope>
    <source>
        <strain evidence="2">Thoroughbred</strain>
    </source>
</reference>
<keyword evidence="3" id="KW-1185">Reference proteome</keyword>
<dbReference type="Gene3D" id="1.10.533.10">
    <property type="entry name" value="Death Domain, Fas"/>
    <property type="match status" value="2"/>
</dbReference>
<dbReference type="GeneTree" id="ENSGT00530000064199"/>
<reference evidence="2 3" key="1">
    <citation type="journal article" date="2009" name="Science">
        <title>Genome sequence, comparative analysis, and population genetics of the domestic horse.</title>
        <authorList>
            <consortium name="Broad Institute Genome Sequencing Platform"/>
            <consortium name="Broad Institute Whole Genome Assembly Team"/>
            <person name="Wade C.M."/>
            <person name="Giulotto E."/>
            <person name="Sigurdsson S."/>
            <person name="Zoli M."/>
            <person name="Gnerre S."/>
            <person name="Imsland F."/>
            <person name="Lear T.L."/>
            <person name="Adelson D.L."/>
            <person name="Bailey E."/>
            <person name="Bellone R.R."/>
            <person name="Bloecker H."/>
            <person name="Distl O."/>
            <person name="Edgar R.C."/>
            <person name="Garber M."/>
            <person name="Leeb T."/>
            <person name="Mauceli E."/>
            <person name="MacLeod J.N."/>
            <person name="Penedo M.C.T."/>
            <person name="Raison J.M."/>
            <person name="Sharpe T."/>
            <person name="Vogel J."/>
            <person name="Andersson L."/>
            <person name="Antczak D.F."/>
            <person name="Biagi T."/>
            <person name="Binns M.M."/>
            <person name="Chowdhary B.P."/>
            <person name="Coleman S.J."/>
            <person name="Della Valle G."/>
            <person name="Fryc S."/>
            <person name="Guerin G."/>
            <person name="Hasegawa T."/>
            <person name="Hill E.W."/>
            <person name="Jurka J."/>
            <person name="Kiialainen A."/>
            <person name="Lindgren G."/>
            <person name="Liu J."/>
            <person name="Magnani E."/>
            <person name="Mickelson J.R."/>
            <person name="Murray J."/>
            <person name="Nergadze S.G."/>
            <person name="Onofrio R."/>
            <person name="Pedroni S."/>
            <person name="Piras M.F."/>
            <person name="Raudsepp T."/>
            <person name="Rocchi M."/>
            <person name="Roeed K.H."/>
            <person name="Ryder O.A."/>
            <person name="Searle S."/>
            <person name="Skow L."/>
            <person name="Swinburne J.E."/>
            <person name="Syvaenen A.C."/>
            <person name="Tozaki T."/>
            <person name="Valberg S.J."/>
            <person name="Vaudin M."/>
            <person name="White J.R."/>
            <person name="Zody M.C."/>
            <person name="Lander E.S."/>
            <person name="Lindblad-Toh K."/>
        </authorList>
    </citation>
    <scope>NUCLEOTIDE SEQUENCE [LARGE SCALE GENOMIC DNA]</scope>
    <source>
        <strain evidence="2 3">Thoroughbred</strain>
    </source>
</reference>
<dbReference type="AlphaFoldDB" id="A0A9L0SA82"/>
<dbReference type="SUPFAM" id="SSF47986">
    <property type="entry name" value="DEATH domain"/>
    <property type="match status" value="2"/>
</dbReference>
<accession>A0A9L0SA82</accession>
<dbReference type="CDD" id="cd08337">
    <property type="entry name" value="DED_c-FLIP_r1"/>
    <property type="match status" value="1"/>
</dbReference>
<proteinExistence type="predicted"/>
<dbReference type="Ensembl" id="ENSECAT00000086682.1">
    <property type="protein sequence ID" value="ENSECAP00000070929.1"/>
    <property type="gene ID" value="ENSECAG00000021300.4"/>
</dbReference>
<dbReference type="PANTHER" id="PTHR48169">
    <property type="entry name" value="DED DOMAIN-CONTAINING PROTEIN"/>
    <property type="match status" value="1"/>
</dbReference>
<dbReference type="SMART" id="SM00031">
    <property type="entry name" value="DED"/>
    <property type="match status" value="1"/>
</dbReference>
<dbReference type="GO" id="GO:0042981">
    <property type="term" value="P:regulation of apoptotic process"/>
    <property type="evidence" value="ECO:0007669"/>
    <property type="project" value="InterPro"/>
</dbReference>
<evidence type="ECO:0000259" key="1">
    <source>
        <dbReference type="PROSITE" id="PS50168"/>
    </source>
</evidence>
<dbReference type="PANTHER" id="PTHR48169:SF3">
    <property type="entry name" value="CASP8 AND FADD LIKE APOPTOSIS REGULATOR"/>
    <property type="match status" value="1"/>
</dbReference>
<dbReference type="FunFam" id="1.10.533.10:FF:000020">
    <property type="entry name" value="CASP8 and FADD like apoptosis regulator"/>
    <property type="match status" value="1"/>
</dbReference>
<evidence type="ECO:0000313" key="2">
    <source>
        <dbReference type="Ensembl" id="ENSECAP00000070929.1"/>
    </source>
</evidence>
<protein>
    <submittedName>
        <fullName evidence="2">CASP8 and FADD like apoptosis regulator</fullName>
    </submittedName>
</protein>